<dbReference type="InterPro" id="IPR002110">
    <property type="entry name" value="Ankyrin_rpt"/>
</dbReference>
<dbReference type="PROSITE" id="PS50088">
    <property type="entry name" value="ANK_REPEAT"/>
    <property type="match status" value="4"/>
</dbReference>
<protein>
    <recommendedName>
        <fullName evidence="14">Ion transport domain-containing protein</fullName>
    </recommendedName>
</protein>
<dbReference type="EMBL" id="JARGDH010000002">
    <property type="protein sequence ID" value="KAL0275906.1"/>
    <property type="molecule type" value="Genomic_DNA"/>
</dbReference>
<dbReference type="Pfam" id="PF13857">
    <property type="entry name" value="Ank_5"/>
    <property type="match status" value="1"/>
</dbReference>
<feature type="repeat" description="ANK" evidence="12">
    <location>
        <begin position="42"/>
        <end position="74"/>
    </location>
</feature>
<dbReference type="SUPFAM" id="SSF48403">
    <property type="entry name" value="Ankyrin repeat"/>
    <property type="match status" value="1"/>
</dbReference>
<evidence type="ECO:0000256" key="12">
    <source>
        <dbReference type="PROSITE-ProRule" id="PRU00023"/>
    </source>
</evidence>
<feature type="transmembrane region" description="Helical" evidence="13">
    <location>
        <begin position="428"/>
        <end position="448"/>
    </location>
</feature>
<feature type="transmembrane region" description="Helical" evidence="13">
    <location>
        <begin position="334"/>
        <end position="358"/>
    </location>
</feature>
<evidence type="ECO:0000256" key="6">
    <source>
        <dbReference type="ARBA" id="ARBA00022989"/>
    </source>
</evidence>
<feature type="transmembrane region" description="Helical" evidence="13">
    <location>
        <begin position="389"/>
        <end position="407"/>
    </location>
</feature>
<dbReference type="SMART" id="SM00248">
    <property type="entry name" value="ANK"/>
    <property type="match status" value="7"/>
</dbReference>
<feature type="domain" description="Ion transport" evidence="14">
    <location>
        <begin position="346"/>
        <end position="591"/>
    </location>
</feature>
<dbReference type="Pfam" id="PF12796">
    <property type="entry name" value="Ank_2"/>
    <property type="match status" value="2"/>
</dbReference>
<keyword evidence="11" id="KW-0407">Ion channel</keyword>
<dbReference type="InterPro" id="IPR052076">
    <property type="entry name" value="TRP_cation_channel"/>
</dbReference>
<evidence type="ECO:0000256" key="2">
    <source>
        <dbReference type="ARBA" id="ARBA00022448"/>
    </source>
</evidence>
<keyword evidence="5" id="KW-0677">Repeat</keyword>
<keyword evidence="6 13" id="KW-1133">Transmembrane helix</keyword>
<keyword evidence="8" id="KW-0406">Ion transport</keyword>
<feature type="repeat" description="ANK" evidence="12">
    <location>
        <begin position="108"/>
        <end position="140"/>
    </location>
</feature>
<dbReference type="InterPro" id="IPR005821">
    <property type="entry name" value="Ion_trans_dom"/>
</dbReference>
<evidence type="ECO:0000256" key="11">
    <source>
        <dbReference type="ARBA" id="ARBA00023303"/>
    </source>
</evidence>
<reference evidence="15" key="1">
    <citation type="journal article" date="2024" name="Gigascience">
        <title>Chromosome-level genome of the poultry shaft louse Menopon gallinae provides insight into the host-switching and adaptive evolution of parasitic lice.</title>
        <authorList>
            <person name="Xu Y."/>
            <person name="Ma L."/>
            <person name="Liu S."/>
            <person name="Liang Y."/>
            <person name="Liu Q."/>
            <person name="He Z."/>
            <person name="Tian L."/>
            <person name="Duan Y."/>
            <person name="Cai W."/>
            <person name="Li H."/>
            <person name="Song F."/>
        </authorList>
    </citation>
    <scope>NUCLEOTIDE SEQUENCE</scope>
    <source>
        <strain evidence="15">Cailab_2023a</strain>
    </source>
</reference>
<evidence type="ECO:0000256" key="5">
    <source>
        <dbReference type="ARBA" id="ARBA00022737"/>
    </source>
</evidence>
<feature type="repeat" description="ANK" evidence="12">
    <location>
        <begin position="210"/>
        <end position="242"/>
    </location>
</feature>
<evidence type="ECO:0000256" key="8">
    <source>
        <dbReference type="ARBA" id="ARBA00023065"/>
    </source>
</evidence>
<sequence>MHAASDFELNVVLLWSVLFKRKDLLPYLLRKNVDLSFIEPQQGFSALHISSLTGCLACTEMLLNHGVNPNSQLGSYTPLHCAAFGNSVATAKALLKAGAAFTPKPTDRMNTALHLAAENGFADCVKLLLEGGADPNPKNYRQQTPLHVASRCDLECVSLLLKYRADPNSLDADNRTPLHSAVGKSECEYSLDITKSLIEAKSDVNRRDKYGYTSLHVAALTELTDCVEYLILQGADVSARTRGGTSALSIVCRKTPSAVYALRQKLDECIAIQDSDSSKDLLLKFNFRYLIRNCQTGEISFLQTFVEEGQKDLLDHPVCQAFLYLKWQKIRKYYIARLIFGFIHVLLLSAYVIMALAYQCYNDSVAPGDEIQNTERRFRFRNNPLVMEIEWFVLAFVTVLEIFRKIFGFSGYRSFYHYISQTDNLAEWFVVVSVFLTSFVYTGHTYIWQNHVGALAVLCGWANLMIMIGNLPTFGVYVTMYTKVQKEFTKLFLAYFCLLIGFTVCFCVIFPDTQQFSNPFIALVKILVMMTGELEFDNLLENITNDTGRPIVLLEISAFTAFILFLIFVTIILMNLLIGIAVHDIQGLQKTAGLSKLVGQTDLISHIESALFNGCLPGCVLKLLQMTALISPSSYRVVFSVKPLNPRESLLPKNVMRMALELANQKKGKHTSSRWTTLRKTKYLDETDSELLSILMKLTQEVEKLKEAINEKQNK</sequence>
<comment type="subcellular location">
    <subcellularLocation>
        <location evidence="1">Membrane</location>
        <topology evidence="1">Multi-pass membrane protein</topology>
    </subcellularLocation>
</comment>
<keyword evidence="4 13" id="KW-0812">Transmembrane</keyword>
<dbReference type="PROSITE" id="PS50297">
    <property type="entry name" value="ANK_REP_REGION"/>
    <property type="match status" value="4"/>
</dbReference>
<keyword evidence="9 13" id="KW-0472">Membrane</keyword>
<evidence type="ECO:0000256" key="13">
    <source>
        <dbReference type="SAM" id="Phobius"/>
    </source>
</evidence>
<organism evidence="15">
    <name type="scientific">Menopon gallinae</name>
    <name type="common">poultry shaft louse</name>
    <dbReference type="NCBI Taxonomy" id="328185"/>
    <lineage>
        <taxon>Eukaryota</taxon>
        <taxon>Metazoa</taxon>
        <taxon>Ecdysozoa</taxon>
        <taxon>Arthropoda</taxon>
        <taxon>Hexapoda</taxon>
        <taxon>Insecta</taxon>
        <taxon>Pterygota</taxon>
        <taxon>Neoptera</taxon>
        <taxon>Paraneoptera</taxon>
        <taxon>Psocodea</taxon>
        <taxon>Troctomorpha</taxon>
        <taxon>Phthiraptera</taxon>
        <taxon>Amblycera</taxon>
        <taxon>Menoponidae</taxon>
        <taxon>Menopon</taxon>
    </lineage>
</organism>
<evidence type="ECO:0000256" key="7">
    <source>
        <dbReference type="ARBA" id="ARBA00023043"/>
    </source>
</evidence>
<gene>
    <name evidence="15" type="ORF">PYX00_003624</name>
</gene>
<feature type="transmembrane region" description="Helical" evidence="13">
    <location>
        <begin position="556"/>
        <end position="582"/>
    </location>
</feature>
<evidence type="ECO:0000313" key="15">
    <source>
        <dbReference type="EMBL" id="KAL0275906.1"/>
    </source>
</evidence>
<name>A0AAW2I2B8_9NEOP</name>
<dbReference type="PANTHER" id="PTHR47143:SF1">
    <property type="entry name" value="ION_TRANS DOMAIN-CONTAINING PROTEIN"/>
    <property type="match status" value="1"/>
</dbReference>
<feature type="repeat" description="ANK" evidence="12">
    <location>
        <begin position="173"/>
        <end position="209"/>
    </location>
</feature>
<dbReference type="GO" id="GO:0005216">
    <property type="term" value="F:monoatomic ion channel activity"/>
    <property type="evidence" value="ECO:0007669"/>
    <property type="project" value="InterPro"/>
</dbReference>
<proteinExistence type="predicted"/>
<feature type="transmembrane region" description="Helical" evidence="13">
    <location>
        <begin position="491"/>
        <end position="511"/>
    </location>
</feature>
<accession>A0AAW2I2B8</accession>
<dbReference type="Gene3D" id="1.10.287.70">
    <property type="match status" value="1"/>
</dbReference>
<evidence type="ECO:0000259" key="14">
    <source>
        <dbReference type="Pfam" id="PF00520"/>
    </source>
</evidence>
<dbReference type="AlphaFoldDB" id="A0AAW2I2B8"/>
<dbReference type="GO" id="GO:0034703">
    <property type="term" value="C:cation channel complex"/>
    <property type="evidence" value="ECO:0007669"/>
    <property type="project" value="UniProtKB-ARBA"/>
</dbReference>
<keyword evidence="10" id="KW-0325">Glycoprotein</keyword>
<evidence type="ECO:0000256" key="10">
    <source>
        <dbReference type="ARBA" id="ARBA00023180"/>
    </source>
</evidence>
<evidence type="ECO:0000256" key="9">
    <source>
        <dbReference type="ARBA" id="ARBA00023136"/>
    </source>
</evidence>
<dbReference type="Pfam" id="PF00520">
    <property type="entry name" value="Ion_trans"/>
    <property type="match status" value="1"/>
</dbReference>
<dbReference type="PANTHER" id="PTHR47143">
    <property type="entry name" value="TRANSIENT RECEPTOR POTENTIAL CATION CHANNEL PROTEIN PAINLESS"/>
    <property type="match status" value="1"/>
</dbReference>
<dbReference type="Gene3D" id="1.25.40.20">
    <property type="entry name" value="Ankyrin repeat-containing domain"/>
    <property type="match status" value="3"/>
</dbReference>
<dbReference type="InterPro" id="IPR036770">
    <property type="entry name" value="Ankyrin_rpt-contain_sf"/>
</dbReference>
<evidence type="ECO:0000256" key="3">
    <source>
        <dbReference type="ARBA" id="ARBA00022606"/>
    </source>
</evidence>
<feature type="transmembrane region" description="Helical" evidence="13">
    <location>
        <begin position="454"/>
        <end position="479"/>
    </location>
</feature>
<keyword evidence="3" id="KW-0716">Sensory transduction</keyword>
<keyword evidence="2" id="KW-0813">Transport</keyword>
<comment type="caution">
    <text evidence="15">The sequence shown here is derived from an EMBL/GenBank/DDBJ whole genome shotgun (WGS) entry which is preliminary data.</text>
</comment>
<keyword evidence="7 12" id="KW-0040">ANK repeat</keyword>
<evidence type="ECO:0000256" key="4">
    <source>
        <dbReference type="ARBA" id="ARBA00022692"/>
    </source>
</evidence>
<evidence type="ECO:0000256" key="1">
    <source>
        <dbReference type="ARBA" id="ARBA00004141"/>
    </source>
</evidence>